<dbReference type="EMBL" id="QGKV02000649">
    <property type="protein sequence ID" value="KAF3579210.1"/>
    <property type="molecule type" value="Genomic_DNA"/>
</dbReference>
<proteinExistence type="predicted"/>
<gene>
    <name evidence="1" type="ORF">DY000_02029584</name>
</gene>
<keyword evidence="2" id="KW-1185">Reference proteome</keyword>
<accession>A0ABQ7DPZ1</accession>
<reference evidence="1 2" key="1">
    <citation type="journal article" date="2020" name="BMC Genomics">
        <title>Intraspecific diversification of the crop wild relative Brassica cretica Lam. using demographic model selection.</title>
        <authorList>
            <person name="Kioukis A."/>
            <person name="Michalopoulou V.A."/>
            <person name="Briers L."/>
            <person name="Pirintsos S."/>
            <person name="Studholme D.J."/>
            <person name="Pavlidis P."/>
            <person name="Sarris P.F."/>
        </authorList>
    </citation>
    <scope>NUCLEOTIDE SEQUENCE [LARGE SCALE GENOMIC DNA]</scope>
    <source>
        <strain evidence="2">cv. PFS-1207/04</strain>
    </source>
</reference>
<evidence type="ECO:0000313" key="2">
    <source>
        <dbReference type="Proteomes" id="UP000266723"/>
    </source>
</evidence>
<evidence type="ECO:0000313" key="1">
    <source>
        <dbReference type="EMBL" id="KAF3579210.1"/>
    </source>
</evidence>
<protein>
    <submittedName>
        <fullName evidence="1">Uncharacterized protein</fullName>
    </submittedName>
</protein>
<name>A0ABQ7DPZ1_BRACR</name>
<sequence length="117" mass="12944">MSRKDRSTLEDSFPTRLPQLSLRCPIGSDRNQSVSIYQHSNVGGKLLLELNPADMVSLSGPPLLSIGRIRKIGKHCLSLQRQCVGSWNVPLEACMQKGTEDSSKRGAAWPERLETVL</sequence>
<dbReference type="Proteomes" id="UP000266723">
    <property type="component" value="Unassembled WGS sequence"/>
</dbReference>
<comment type="caution">
    <text evidence="1">The sequence shown here is derived from an EMBL/GenBank/DDBJ whole genome shotgun (WGS) entry which is preliminary data.</text>
</comment>
<organism evidence="1 2">
    <name type="scientific">Brassica cretica</name>
    <name type="common">Mustard</name>
    <dbReference type="NCBI Taxonomy" id="69181"/>
    <lineage>
        <taxon>Eukaryota</taxon>
        <taxon>Viridiplantae</taxon>
        <taxon>Streptophyta</taxon>
        <taxon>Embryophyta</taxon>
        <taxon>Tracheophyta</taxon>
        <taxon>Spermatophyta</taxon>
        <taxon>Magnoliopsida</taxon>
        <taxon>eudicotyledons</taxon>
        <taxon>Gunneridae</taxon>
        <taxon>Pentapetalae</taxon>
        <taxon>rosids</taxon>
        <taxon>malvids</taxon>
        <taxon>Brassicales</taxon>
        <taxon>Brassicaceae</taxon>
        <taxon>Brassiceae</taxon>
        <taxon>Brassica</taxon>
    </lineage>
</organism>